<sequence length="501" mass="55358">MNKAVQVTDSHQQVETGSDRLQSVFEPSSVRLIGSPTPRIHTPLNDLPSRGQELIDFADTIFPDGFMPWQKYVAIHAHKVKPDGRWATPLNCIVVARQSGKSTMMLSRILMGLFHWDESLQVASAHRLATSLEQFRALVNLIESSDDLAKRVKRIRWSHGSEEIEVQGSTGINRFIIKAGGSAARGISKPETVHLDELREMHELESFASLRYTLLAAKNPMVMTYSNAGDQHSKVLNLLRERGIAAASGVVDDIGYFEWSGASDALTDENFAMANPALGHTIHIDNIRSVLKDPPEVVQTEVLCRWVQTISSVISQAAWDGCGDPDVDLDPEKLTWLALDISPDRKHCALVGAQKLGDERFILKLLHTWENERQLDDRAIANDAAFYCRKYSIEHLLYSRKTSGAVAARLQPAGIPIYDMDAAYPQSCDELLGAINSGRLRHTHQPELTAQMLSAVQLRRGDGGWVIGRRASQTAVCAAVASALATHFATRPETETDIMVG</sequence>
<organism evidence="1">
    <name type="scientific">uncultured Caudovirales phage</name>
    <dbReference type="NCBI Taxonomy" id="2100421"/>
    <lineage>
        <taxon>Viruses</taxon>
        <taxon>Duplodnaviria</taxon>
        <taxon>Heunggongvirae</taxon>
        <taxon>Uroviricota</taxon>
        <taxon>Caudoviricetes</taxon>
        <taxon>Peduoviridae</taxon>
        <taxon>Maltschvirus</taxon>
        <taxon>Maltschvirus maltsch</taxon>
    </lineage>
</organism>
<evidence type="ECO:0000313" key="1">
    <source>
        <dbReference type="EMBL" id="CAB4203945.1"/>
    </source>
</evidence>
<gene>
    <name evidence="1" type="ORF">UFOVP1396_9</name>
</gene>
<dbReference type="Gene3D" id="3.40.50.300">
    <property type="entry name" value="P-loop containing nucleotide triphosphate hydrolases"/>
    <property type="match status" value="1"/>
</dbReference>
<accession>A0A6J5S628</accession>
<dbReference type="EMBL" id="LR797332">
    <property type="protein sequence ID" value="CAB4203945.1"/>
    <property type="molecule type" value="Genomic_DNA"/>
</dbReference>
<reference evidence="1" key="1">
    <citation type="submission" date="2020-05" db="EMBL/GenBank/DDBJ databases">
        <authorList>
            <person name="Chiriac C."/>
            <person name="Salcher M."/>
            <person name="Ghai R."/>
            <person name="Kavagutti S V."/>
        </authorList>
    </citation>
    <scope>NUCLEOTIDE SEQUENCE</scope>
</reference>
<dbReference type="InterPro" id="IPR005021">
    <property type="entry name" value="Terminase_largesu-like"/>
</dbReference>
<dbReference type="PANTHER" id="PTHR41287:SF1">
    <property type="entry name" value="PROTEIN YMFN"/>
    <property type="match status" value="1"/>
</dbReference>
<proteinExistence type="predicted"/>
<name>A0A6J5S628_9CAUD</name>
<dbReference type="PANTHER" id="PTHR41287">
    <property type="match status" value="1"/>
</dbReference>
<dbReference type="InterPro" id="IPR027417">
    <property type="entry name" value="P-loop_NTPase"/>
</dbReference>
<protein>
    <submittedName>
        <fullName evidence="1">Terminase large subunit, Lambdalikevirus-type</fullName>
    </submittedName>
</protein>